<evidence type="ECO:0000313" key="2">
    <source>
        <dbReference type="Proteomes" id="UP001341281"/>
    </source>
</evidence>
<sequence>MLEGFNEMDTLTDRCLKSDLRHSIFSAKKLCLRSGFLAIVSTTLDSLTGLLSGFQTPNPFRYPIGKRRMQPLGYEFYLTKENAKWSVDVTLSVTMAKAVLLSLKLIDEYSTMK</sequence>
<protein>
    <submittedName>
        <fullName evidence="1">Uncharacterized protein</fullName>
    </submittedName>
</protein>
<organism evidence="1 2">
    <name type="scientific">Paspalum notatum var. saurae</name>
    <dbReference type="NCBI Taxonomy" id="547442"/>
    <lineage>
        <taxon>Eukaryota</taxon>
        <taxon>Viridiplantae</taxon>
        <taxon>Streptophyta</taxon>
        <taxon>Embryophyta</taxon>
        <taxon>Tracheophyta</taxon>
        <taxon>Spermatophyta</taxon>
        <taxon>Magnoliopsida</taxon>
        <taxon>Liliopsida</taxon>
        <taxon>Poales</taxon>
        <taxon>Poaceae</taxon>
        <taxon>PACMAD clade</taxon>
        <taxon>Panicoideae</taxon>
        <taxon>Andropogonodae</taxon>
        <taxon>Paspaleae</taxon>
        <taxon>Paspalinae</taxon>
        <taxon>Paspalum</taxon>
    </lineage>
</organism>
<dbReference type="EMBL" id="CP144754">
    <property type="protein sequence ID" value="WVZ98854.1"/>
    <property type="molecule type" value="Genomic_DNA"/>
</dbReference>
<reference evidence="1 2" key="1">
    <citation type="submission" date="2024-02" db="EMBL/GenBank/DDBJ databases">
        <title>High-quality chromosome-scale genome assembly of Pensacola bahiagrass (Paspalum notatum Flugge var. saurae).</title>
        <authorList>
            <person name="Vega J.M."/>
            <person name="Podio M."/>
            <person name="Orjuela J."/>
            <person name="Siena L.A."/>
            <person name="Pessino S.C."/>
            <person name="Combes M.C."/>
            <person name="Mariac C."/>
            <person name="Albertini E."/>
            <person name="Pupilli F."/>
            <person name="Ortiz J.P.A."/>
            <person name="Leblanc O."/>
        </authorList>
    </citation>
    <scope>NUCLEOTIDE SEQUENCE [LARGE SCALE GENOMIC DNA]</scope>
    <source>
        <strain evidence="1">R1</strain>
        <tissue evidence="1">Leaf</tissue>
    </source>
</reference>
<accession>A0AAQ3UWD7</accession>
<evidence type="ECO:0000313" key="1">
    <source>
        <dbReference type="EMBL" id="WVZ98854.1"/>
    </source>
</evidence>
<name>A0AAQ3UWD7_PASNO</name>
<gene>
    <name evidence="1" type="ORF">U9M48_044231</name>
</gene>
<dbReference type="AlphaFoldDB" id="A0AAQ3UWD7"/>
<keyword evidence="2" id="KW-1185">Reference proteome</keyword>
<proteinExistence type="predicted"/>
<dbReference type="Proteomes" id="UP001341281">
    <property type="component" value="Chromosome 10"/>
</dbReference>